<dbReference type="Gene3D" id="3.40.50.150">
    <property type="entry name" value="Vaccinia Virus protein VP39"/>
    <property type="match status" value="1"/>
</dbReference>
<accession>A0A6J4T5Y9</accession>
<evidence type="ECO:0000256" key="1">
    <source>
        <dbReference type="SAM" id="Phobius"/>
    </source>
</evidence>
<reference evidence="2" key="1">
    <citation type="submission" date="2020-02" db="EMBL/GenBank/DDBJ databases">
        <authorList>
            <person name="Meier V. D."/>
        </authorList>
    </citation>
    <scope>NUCLEOTIDE SEQUENCE</scope>
    <source>
        <strain evidence="2">AVDCRST_MAG44</strain>
    </source>
</reference>
<keyword evidence="1" id="KW-0812">Transmembrane</keyword>
<organism evidence="2">
    <name type="scientific">uncultured Sphingomonas sp</name>
    <dbReference type="NCBI Taxonomy" id="158754"/>
    <lineage>
        <taxon>Bacteria</taxon>
        <taxon>Pseudomonadati</taxon>
        <taxon>Pseudomonadota</taxon>
        <taxon>Alphaproteobacteria</taxon>
        <taxon>Sphingomonadales</taxon>
        <taxon>Sphingomonadaceae</taxon>
        <taxon>Sphingomonas</taxon>
        <taxon>environmental samples</taxon>
    </lineage>
</organism>
<evidence type="ECO:0000313" key="2">
    <source>
        <dbReference type="EMBL" id="CAA9514892.1"/>
    </source>
</evidence>
<gene>
    <name evidence="2" type="ORF">AVDCRST_MAG44-1633</name>
</gene>
<dbReference type="SUPFAM" id="SSF53335">
    <property type="entry name" value="S-adenosyl-L-methionine-dependent methyltransferases"/>
    <property type="match status" value="1"/>
</dbReference>
<keyword evidence="1" id="KW-1133">Transmembrane helix</keyword>
<dbReference type="EMBL" id="CADCVY010000106">
    <property type="protein sequence ID" value="CAA9514892.1"/>
    <property type="molecule type" value="Genomic_DNA"/>
</dbReference>
<dbReference type="AlphaFoldDB" id="A0A6J4T5Y9"/>
<name>A0A6J4T5Y9_9SPHN</name>
<feature type="transmembrane region" description="Helical" evidence="1">
    <location>
        <begin position="223"/>
        <end position="242"/>
    </location>
</feature>
<dbReference type="InterPro" id="IPR029063">
    <property type="entry name" value="SAM-dependent_MTases_sf"/>
</dbReference>
<evidence type="ECO:0008006" key="3">
    <source>
        <dbReference type="Google" id="ProtNLM"/>
    </source>
</evidence>
<keyword evidence="1" id="KW-0472">Membrane</keyword>
<protein>
    <recommendedName>
        <fullName evidence="3">Class I SAM-dependent methyltransferase</fullName>
    </recommendedName>
</protein>
<dbReference type="Pfam" id="PF13489">
    <property type="entry name" value="Methyltransf_23"/>
    <property type="match status" value="1"/>
</dbReference>
<sequence>MAGEYTRSAQTGAAENSISSTASARCRLCGGRADFWHRKRVLKRYEVNYYLCSGCGSLETETPYWLDEAYNVSAIGDDLGAGQRTIDLMLRTSALLDRIALPAGAECIDFGGGIGLFTRLMRDRGFNFFCFDRYAKPFFSDRYSLTTMAARSPEVVTAFEVMEHFPDPAQDLQQLFEMRPAFIVATTELFTGQDASWPYLAEGTGQHVFFYSPKALAGIAGRFGYWLALVGGLIVFVGRAEIGRLGMTADSLRNTLQTLARDNMLMRHGLALFVRHQRAPYEFIQREVEAARLLSVDPASQER</sequence>
<proteinExistence type="predicted"/>